<dbReference type="AlphaFoldDB" id="A0A4U6X3L7"/>
<sequence length="69" mass="7982">MYNYTCFRFGITIPLEAAAFIGPYLWEDAAHFNPEKGTTHQVDTYLAREIAEWKSEVHSEGRRVVGKVY</sequence>
<accession>A0A4U6X3L7</accession>
<name>A0A4U6X3L7_9PEZI</name>
<evidence type="ECO:0000313" key="1">
    <source>
        <dbReference type="EMBL" id="TKW49604.1"/>
    </source>
</evidence>
<protein>
    <submittedName>
        <fullName evidence="1">Uncharacterized protein</fullName>
    </submittedName>
</protein>
<dbReference type="Proteomes" id="UP000310108">
    <property type="component" value="Unassembled WGS sequence"/>
</dbReference>
<dbReference type="EMBL" id="PJEX01000509">
    <property type="protein sequence ID" value="TKW49604.1"/>
    <property type="molecule type" value="Genomic_DNA"/>
</dbReference>
<reference evidence="1 2" key="1">
    <citation type="journal article" date="2019" name="PLoS ONE">
        <title>Comparative genome analysis indicates high evolutionary potential of pathogenicity genes in Colletotrichum tanaceti.</title>
        <authorList>
            <person name="Lelwala R.V."/>
            <person name="Korhonen P.K."/>
            <person name="Young N.D."/>
            <person name="Scott J.B."/>
            <person name="Ades P.A."/>
            <person name="Gasser R.B."/>
            <person name="Taylor P.W.J."/>
        </authorList>
    </citation>
    <scope>NUCLEOTIDE SEQUENCE [LARGE SCALE GENOMIC DNA]</scope>
    <source>
        <strain evidence="1">BRIP57314</strain>
    </source>
</reference>
<keyword evidence="2" id="KW-1185">Reference proteome</keyword>
<gene>
    <name evidence="1" type="ORF">CTA1_5709</name>
</gene>
<proteinExistence type="predicted"/>
<organism evidence="1 2">
    <name type="scientific">Colletotrichum tanaceti</name>
    <dbReference type="NCBI Taxonomy" id="1306861"/>
    <lineage>
        <taxon>Eukaryota</taxon>
        <taxon>Fungi</taxon>
        <taxon>Dikarya</taxon>
        <taxon>Ascomycota</taxon>
        <taxon>Pezizomycotina</taxon>
        <taxon>Sordariomycetes</taxon>
        <taxon>Hypocreomycetidae</taxon>
        <taxon>Glomerellales</taxon>
        <taxon>Glomerellaceae</taxon>
        <taxon>Colletotrichum</taxon>
        <taxon>Colletotrichum destructivum species complex</taxon>
    </lineage>
</organism>
<evidence type="ECO:0000313" key="2">
    <source>
        <dbReference type="Proteomes" id="UP000310108"/>
    </source>
</evidence>
<comment type="caution">
    <text evidence="1">The sequence shown here is derived from an EMBL/GenBank/DDBJ whole genome shotgun (WGS) entry which is preliminary data.</text>
</comment>